<gene>
    <name evidence="4" type="ORF">D0469_13465</name>
</gene>
<keyword evidence="5" id="KW-1185">Reference proteome</keyword>
<dbReference type="Gene3D" id="1.20.120.450">
    <property type="entry name" value="dinb family like domain"/>
    <property type="match status" value="1"/>
</dbReference>
<dbReference type="AlphaFoldDB" id="A0A372LLR3"/>
<name>A0A372LLR3_9BACI</name>
<feature type="binding site" evidence="3">
    <location>
        <position position="125"/>
    </location>
    <ligand>
        <name>a divalent metal cation</name>
        <dbReference type="ChEBI" id="CHEBI:60240"/>
    </ligand>
</feature>
<dbReference type="GO" id="GO:0046872">
    <property type="term" value="F:metal ion binding"/>
    <property type="evidence" value="ECO:0007669"/>
    <property type="project" value="UniProtKB-KW"/>
</dbReference>
<dbReference type="InterPro" id="IPR007837">
    <property type="entry name" value="DinB"/>
</dbReference>
<feature type="binding site" evidence="3">
    <location>
        <position position="129"/>
    </location>
    <ligand>
        <name>a divalent metal cation</name>
        <dbReference type="ChEBI" id="CHEBI:60240"/>
    </ligand>
</feature>
<dbReference type="OrthoDB" id="119432at2"/>
<feature type="binding site" evidence="3">
    <location>
        <position position="47"/>
    </location>
    <ligand>
        <name>a divalent metal cation</name>
        <dbReference type="ChEBI" id="CHEBI:60240"/>
    </ligand>
</feature>
<dbReference type="Proteomes" id="UP000264541">
    <property type="component" value="Unassembled WGS sequence"/>
</dbReference>
<reference evidence="4 5" key="1">
    <citation type="submission" date="2018-08" db="EMBL/GenBank/DDBJ databases">
        <title>Bacillus chawlae sp. nov., Bacillus glennii sp. nov., and Bacillus saganii sp. nov. Isolated from the Vehicle Assembly Building at Kennedy Space Center where the Viking Spacecraft were Assembled.</title>
        <authorList>
            <person name="Seuylemezian A."/>
            <person name="Vaishampayan P."/>
        </authorList>
    </citation>
    <scope>NUCLEOTIDE SEQUENCE [LARGE SCALE GENOMIC DNA]</scope>
    <source>
        <strain evidence="4 5">V47-23a</strain>
    </source>
</reference>
<comment type="similarity">
    <text evidence="1">Belongs to the DinB family.</text>
</comment>
<proteinExistence type="inferred from homology"/>
<dbReference type="SUPFAM" id="SSF109854">
    <property type="entry name" value="DinB/YfiT-like putative metalloenzymes"/>
    <property type="match status" value="1"/>
</dbReference>
<evidence type="ECO:0000256" key="1">
    <source>
        <dbReference type="ARBA" id="ARBA00008635"/>
    </source>
</evidence>
<sequence length="152" mass="17130">MAKINGFIDSWVSHRKALLELVDTFGDEQLHFKPWENAMNLSELVLHITGATSMFVQTVKKGVFTPPPELISVETARDLKAVVQAETEKTVSDLKSLTDEQLEQLVEFYGMKMPGLALLESGKDHEIHHKGQLFTYARLIGIETLPFFVSRS</sequence>
<dbReference type="RefSeq" id="WP_117327260.1">
    <property type="nucleotide sequence ID" value="NZ_QVTE01000037.1"/>
</dbReference>
<dbReference type="InterPro" id="IPR034660">
    <property type="entry name" value="DinB/YfiT-like"/>
</dbReference>
<protein>
    <submittedName>
        <fullName evidence="4">DinB family protein</fullName>
    </submittedName>
</protein>
<comment type="caution">
    <text evidence="4">The sequence shown here is derived from an EMBL/GenBank/DDBJ whole genome shotgun (WGS) entry which is preliminary data.</text>
</comment>
<keyword evidence="2 3" id="KW-0479">Metal-binding</keyword>
<organism evidence="4 5">
    <name type="scientific">Peribacillus saganii</name>
    <dbReference type="NCBI Taxonomy" id="2303992"/>
    <lineage>
        <taxon>Bacteria</taxon>
        <taxon>Bacillati</taxon>
        <taxon>Bacillota</taxon>
        <taxon>Bacilli</taxon>
        <taxon>Bacillales</taxon>
        <taxon>Bacillaceae</taxon>
        <taxon>Peribacillus</taxon>
    </lineage>
</organism>
<dbReference type="EMBL" id="QVTE01000037">
    <property type="protein sequence ID" value="RFU67922.1"/>
    <property type="molecule type" value="Genomic_DNA"/>
</dbReference>
<evidence type="ECO:0000313" key="5">
    <source>
        <dbReference type="Proteomes" id="UP000264541"/>
    </source>
</evidence>
<evidence type="ECO:0000256" key="2">
    <source>
        <dbReference type="ARBA" id="ARBA00022723"/>
    </source>
</evidence>
<accession>A0A372LLR3</accession>
<dbReference type="Pfam" id="PF05163">
    <property type="entry name" value="DinB"/>
    <property type="match status" value="1"/>
</dbReference>
<evidence type="ECO:0000313" key="4">
    <source>
        <dbReference type="EMBL" id="RFU67922.1"/>
    </source>
</evidence>
<evidence type="ECO:0000256" key="3">
    <source>
        <dbReference type="PIRSR" id="PIRSR607837-1"/>
    </source>
</evidence>